<dbReference type="Proteomes" id="UP000814128">
    <property type="component" value="Unassembled WGS sequence"/>
</dbReference>
<comment type="caution">
    <text evidence="1">The sequence shown here is derived from an EMBL/GenBank/DDBJ whole genome shotgun (WGS) entry which is preliminary data.</text>
</comment>
<name>A0ACB8Q7L2_9AGAM</name>
<proteinExistence type="predicted"/>
<reference evidence="1" key="1">
    <citation type="submission" date="2021-02" db="EMBL/GenBank/DDBJ databases">
        <authorList>
            <consortium name="DOE Joint Genome Institute"/>
            <person name="Ahrendt S."/>
            <person name="Looney B.P."/>
            <person name="Miyauchi S."/>
            <person name="Morin E."/>
            <person name="Drula E."/>
            <person name="Courty P.E."/>
            <person name="Chicoki N."/>
            <person name="Fauchery L."/>
            <person name="Kohler A."/>
            <person name="Kuo A."/>
            <person name="Labutti K."/>
            <person name="Pangilinan J."/>
            <person name="Lipzen A."/>
            <person name="Riley R."/>
            <person name="Andreopoulos W."/>
            <person name="He G."/>
            <person name="Johnson J."/>
            <person name="Barry K.W."/>
            <person name="Grigoriev I.V."/>
            <person name="Nagy L."/>
            <person name="Hibbett D."/>
            <person name="Henrissat B."/>
            <person name="Matheny P.B."/>
            <person name="Labbe J."/>
            <person name="Martin F."/>
        </authorList>
    </citation>
    <scope>NUCLEOTIDE SEQUENCE</scope>
    <source>
        <strain evidence="1">EC-137</strain>
    </source>
</reference>
<accession>A0ACB8Q7L2</accession>
<sequence length="433" mass="47048">MAVRTALERGDRGGHAETDVGGRPDVGERPMLNRPELDRAEPYLHARLKLAQWHVRTGQGISGYRYECIGIRKIGLRSIRWKDAPSTVVDAHKGSSPQIGRESNPTGICASRIDAQDKVGLRTYLRRWGPSRILLSVVQSISTSVSILHSQQFVRTSPANRGARVGLQRYATRGNGNRAPAYEVPSLLATWEPRPSVFLVPQAPVDLPVSAGLPRVCNLRQDSAFAGAAVAASRPSGISAWLGEGDVLVRTSRVSTRASFVKRFIRATPRARPSSLRVSAGPYSEQVSYGTEPAGQVDAVTQSIPSDSSDDTNAITVFLEVTEFIQHLHYTPASDSPRPLHIRFVQRAAPVTQPPLSSSHGFVEAGVQANVEGSNGAGKSSEEEKEQCDCCIPTPRGSDGEIDPDYLELQFAQRLPCECHCHPIDMSLLPPEI</sequence>
<evidence type="ECO:0000313" key="1">
    <source>
        <dbReference type="EMBL" id="KAI0027630.1"/>
    </source>
</evidence>
<organism evidence="1 2">
    <name type="scientific">Vararia minispora EC-137</name>
    <dbReference type="NCBI Taxonomy" id="1314806"/>
    <lineage>
        <taxon>Eukaryota</taxon>
        <taxon>Fungi</taxon>
        <taxon>Dikarya</taxon>
        <taxon>Basidiomycota</taxon>
        <taxon>Agaricomycotina</taxon>
        <taxon>Agaricomycetes</taxon>
        <taxon>Russulales</taxon>
        <taxon>Lachnocladiaceae</taxon>
        <taxon>Vararia</taxon>
    </lineage>
</organism>
<gene>
    <name evidence="1" type="ORF">K488DRAFT_74387</name>
</gene>
<protein>
    <submittedName>
        <fullName evidence="1">Uncharacterized protein</fullName>
    </submittedName>
</protein>
<dbReference type="EMBL" id="MU273866">
    <property type="protein sequence ID" value="KAI0027630.1"/>
    <property type="molecule type" value="Genomic_DNA"/>
</dbReference>
<keyword evidence="2" id="KW-1185">Reference proteome</keyword>
<evidence type="ECO:0000313" key="2">
    <source>
        <dbReference type="Proteomes" id="UP000814128"/>
    </source>
</evidence>
<reference evidence="1" key="2">
    <citation type="journal article" date="2022" name="New Phytol.">
        <title>Evolutionary transition to the ectomycorrhizal habit in the genomes of a hyperdiverse lineage of mushroom-forming fungi.</title>
        <authorList>
            <person name="Looney B."/>
            <person name="Miyauchi S."/>
            <person name="Morin E."/>
            <person name="Drula E."/>
            <person name="Courty P.E."/>
            <person name="Kohler A."/>
            <person name="Kuo A."/>
            <person name="LaButti K."/>
            <person name="Pangilinan J."/>
            <person name="Lipzen A."/>
            <person name="Riley R."/>
            <person name="Andreopoulos W."/>
            <person name="He G."/>
            <person name="Johnson J."/>
            <person name="Nolan M."/>
            <person name="Tritt A."/>
            <person name="Barry K.W."/>
            <person name="Grigoriev I.V."/>
            <person name="Nagy L.G."/>
            <person name="Hibbett D."/>
            <person name="Henrissat B."/>
            <person name="Matheny P.B."/>
            <person name="Labbe J."/>
            <person name="Martin F.M."/>
        </authorList>
    </citation>
    <scope>NUCLEOTIDE SEQUENCE</scope>
    <source>
        <strain evidence="1">EC-137</strain>
    </source>
</reference>